<evidence type="ECO:0000313" key="4">
    <source>
        <dbReference type="Proteomes" id="UP000295060"/>
    </source>
</evidence>
<dbReference type="PROSITE" id="PS50043">
    <property type="entry name" value="HTH_LUXR_2"/>
    <property type="match status" value="1"/>
</dbReference>
<dbReference type="PANTHER" id="PTHR43214:SF42">
    <property type="entry name" value="TRANSCRIPTIONAL REGULATORY PROTEIN DESR"/>
    <property type="match status" value="1"/>
</dbReference>
<comment type="caution">
    <text evidence="3">The sequence shown here is derived from an EMBL/GenBank/DDBJ whole genome shotgun (WGS) entry which is preliminary data.</text>
</comment>
<dbReference type="InterPro" id="IPR039420">
    <property type="entry name" value="WalR-like"/>
</dbReference>
<dbReference type="InterPro" id="IPR016032">
    <property type="entry name" value="Sig_transdc_resp-reg_C-effctor"/>
</dbReference>
<dbReference type="Gene3D" id="3.40.50.2300">
    <property type="match status" value="1"/>
</dbReference>
<dbReference type="SMART" id="SM00421">
    <property type="entry name" value="HTH_LUXR"/>
    <property type="match status" value="1"/>
</dbReference>
<dbReference type="Proteomes" id="UP000295060">
    <property type="component" value="Unassembled WGS sequence"/>
</dbReference>
<dbReference type="CDD" id="cd06170">
    <property type="entry name" value="LuxR_C_like"/>
    <property type="match status" value="1"/>
</dbReference>
<organism evidence="3 4">
    <name type="scientific">Kribbella pratensis</name>
    <dbReference type="NCBI Taxonomy" id="2512112"/>
    <lineage>
        <taxon>Bacteria</taxon>
        <taxon>Bacillati</taxon>
        <taxon>Actinomycetota</taxon>
        <taxon>Actinomycetes</taxon>
        <taxon>Propionibacteriales</taxon>
        <taxon>Kribbellaceae</taxon>
        <taxon>Kribbella</taxon>
    </lineage>
</organism>
<dbReference type="InterPro" id="IPR000792">
    <property type="entry name" value="Tscrpt_reg_LuxR_C"/>
</dbReference>
<gene>
    <name evidence="3" type="ORF">EV137_6400</name>
</gene>
<dbReference type="PRINTS" id="PR00038">
    <property type="entry name" value="HTHLUXR"/>
</dbReference>
<dbReference type="EMBL" id="SODU01000003">
    <property type="protein sequence ID" value="TDW88306.1"/>
    <property type="molecule type" value="Genomic_DNA"/>
</dbReference>
<keyword evidence="4" id="KW-1185">Reference proteome</keyword>
<dbReference type="InterPro" id="IPR033379">
    <property type="entry name" value="Acid_Pase_AS"/>
</dbReference>
<dbReference type="SUPFAM" id="SSF46894">
    <property type="entry name" value="C-terminal effector domain of the bipartite response regulators"/>
    <property type="match status" value="1"/>
</dbReference>
<evidence type="ECO:0000313" key="3">
    <source>
        <dbReference type="EMBL" id="TDW88306.1"/>
    </source>
</evidence>
<evidence type="ECO:0000259" key="2">
    <source>
        <dbReference type="PROSITE" id="PS50043"/>
    </source>
</evidence>
<dbReference type="PROSITE" id="PS00622">
    <property type="entry name" value="HTH_LUXR_1"/>
    <property type="match status" value="1"/>
</dbReference>
<keyword evidence="1" id="KW-0238">DNA-binding</keyword>
<name>A0ABY2FCH0_9ACTN</name>
<feature type="domain" description="HTH luxR-type" evidence="2">
    <location>
        <begin position="191"/>
        <end position="256"/>
    </location>
</feature>
<dbReference type="PANTHER" id="PTHR43214">
    <property type="entry name" value="TWO-COMPONENT RESPONSE REGULATOR"/>
    <property type="match status" value="1"/>
</dbReference>
<sequence length="258" mass="27458">MGGTDRFTTAWNRLSGAVSAALSRVVRAVRSLSRHGCRGPAIAAWQPVDEATDVMGAEAVIRVALGHHGTLVRGALAAVLARENDLDVVAELDRSEDVLQVAGRRPDVFLLDPQLPGRIRIEELCRKLAGRGVLVLIDHEAIAATSLALVKQAPRIGLIATDATTDLLVQAVRDVAKGLPVVDVRLAVAALKAGDNPLTDRECEVLRHVTTGATAQEVARTLSLSAGTVRNYLSRILAKTGSRSRIEAIRKAQDAGWI</sequence>
<accession>A0ABY2FCH0</accession>
<reference evidence="3 4" key="1">
    <citation type="submission" date="2019-03" db="EMBL/GenBank/DDBJ databases">
        <title>Genomic Encyclopedia of Type Strains, Phase III (KMG-III): the genomes of soil and plant-associated and newly described type strains.</title>
        <authorList>
            <person name="Whitman W."/>
        </authorList>
    </citation>
    <scope>NUCLEOTIDE SEQUENCE [LARGE SCALE GENOMIC DNA]</scope>
    <source>
        <strain evidence="3 4">VKMAc-2574</strain>
    </source>
</reference>
<protein>
    <submittedName>
        <fullName evidence="3">Two-component system response regulator DesR</fullName>
    </submittedName>
</protein>
<evidence type="ECO:0000256" key="1">
    <source>
        <dbReference type="ARBA" id="ARBA00023125"/>
    </source>
</evidence>
<proteinExistence type="predicted"/>
<dbReference type="Pfam" id="PF00196">
    <property type="entry name" value="GerE"/>
    <property type="match status" value="1"/>
</dbReference>
<dbReference type="PROSITE" id="PS00616">
    <property type="entry name" value="HIS_ACID_PHOSPHAT_1"/>
    <property type="match status" value="1"/>
</dbReference>